<dbReference type="InterPro" id="IPR014729">
    <property type="entry name" value="Rossmann-like_a/b/a_fold"/>
</dbReference>
<proteinExistence type="inferred from homology"/>
<dbReference type="InterPro" id="IPR006015">
    <property type="entry name" value="Universal_stress_UspA"/>
</dbReference>
<evidence type="ECO:0000259" key="2">
    <source>
        <dbReference type="Pfam" id="PF00582"/>
    </source>
</evidence>
<dbReference type="EMBL" id="JAAOIW010000002">
    <property type="protein sequence ID" value="NHN29242.1"/>
    <property type="molecule type" value="Genomic_DNA"/>
</dbReference>
<dbReference type="CDD" id="cd23659">
    <property type="entry name" value="USP_At3g01520-like"/>
    <property type="match status" value="1"/>
</dbReference>
<reference evidence="3" key="1">
    <citation type="submission" date="2020-03" db="EMBL/GenBank/DDBJ databases">
        <title>Draft sequencing of Paenibacilllus sp. S3N08.</title>
        <authorList>
            <person name="Kim D.-U."/>
        </authorList>
    </citation>
    <scope>NUCLEOTIDE SEQUENCE</scope>
    <source>
        <strain evidence="3">S3N08</strain>
    </source>
</reference>
<dbReference type="PANTHER" id="PTHR46268">
    <property type="entry name" value="STRESS RESPONSE PROTEIN NHAX"/>
    <property type="match status" value="1"/>
</dbReference>
<dbReference type="PRINTS" id="PR01438">
    <property type="entry name" value="UNVRSLSTRESS"/>
</dbReference>
<dbReference type="Proteomes" id="UP001165962">
    <property type="component" value="Unassembled WGS sequence"/>
</dbReference>
<evidence type="ECO:0000313" key="4">
    <source>
        <dbReference type="Proteomes" id="UP001165962"/>
    </source>
</evidence>
<feature type="domain" description="UspA" evidence="2">
    <location>
        <begin position="1"/>
        <end position="144"/>
    </location>
</feature>
<dbReference type="SUPFAM" id="SSF52402">
    <property type="entry name" value="Adenine nucleotide alpha hydrolases-like"/>
    <property type="match status" value="1"/>
</dbReference>
<evidence type="ECO:0000256" key="1">
    <source>
        <dbReference type="ARBA" id="ARBA00008791"/>
    </source>
</evidence>
<gene>
    <name evidence="3" type="ORF">G9U52_05285</name>
</gene>
<dbReference type="InterPro" id="IPR006016">
    <property type="entry name" value="UspA"/>
</dbReference>
<name>A0ABX0IZ20_9BACL</name>
<keyword evidence="4" id="KW-1185">Reference proteome</keyword>
<comment type="caution">
    <text evidence="3">The sequence shown here is derived from an EMBL/GenBank/DDBJ whole genome shotgun (WGS) entry which is preliminary data.</text>
</comment>
<comment type="similarity">
    <text evidence="1">Belongs to the universal stress protein A family.</text>
</comment>
<accession>A0ABX0IZ20</accession>
<sequence>MFHKILVAYDGSETARIALNKAIELKQVFVESILEVVHVFQISNLVLNDAIIPEPVMIQAELYQAAEEVVAEARLLVAPLSLATVTLLDGGGAPARVILDYAEAHQFELVIVGSRGMGNFKEIFLGSVSSEIVHHAQVPVLVVK</sequence>
<protein>
    <submittedName>
        <fullName evidence="3">Universal stress protein</fullName>
    </submittedName>
</protein>
<dbReference type="PANTHER" id="PTHR46268:SF25">
    <property type="entry name" value="USPA DOMAIN PROTEIN"/>
    <property type="match status" value="1"/>
</dbReference>
<dbReference type="RefSeq" id="WP_166147027.1">
    <property type="nucleotide sequence ID" value="NZ_JAAOIW010000002.1"/>
</dbReference>
<evidence type="ECO:0000313" key="3">
    <source>
        <dbReference type="EMBL" id="NHN29242.1"/>
    </source>
</evidence>
<dbReference type="Gene3D" id="3.40.50.620">
    <property type="entry name" value="HUPs"/>
    <property type="match status" value="1"/>
</dbReference>
<dbReference type="Pfam" id="PF00582">
    <property type="entry name" value="Usp"/>
    <property type="match status" value="1"/>
</dbReference>
<organism evidence="3 4">
    <name type="scientific">Paenibacillus agricola</name>
    <dbReference type="NCBI Taxonomy" id="2716264"/>
    <lineage>
        <taxon>Bacteria</taxon>
        <taxon>Bacillati</taxon>
        <taxon>Bacillota</taxon>
        <taxon>Bacilli</taxon>
        <taxon>Bacillales</taxon>
        <taxon>Paenibacillaceae</taxon>
        <taxon>Paenibacillus</taxon>
    </lineage>
</organism>